<evidence type="ECO:0000256" key="5">
    <source>
        <dbReference type="ARBA" id="ARBA00023125"/>
    </source>
</evidence>
<keyword evidence="4" id="KW-0548">Nucleotidyltransferase</keyword>
<protein>
    <recommendedName>
        <fullName evidence="7">DarT domain-containing protein</fullName>
    </recommendedName>
</protein>
<comment type="caution">
    <text evidence="8">The sequence shown here is derived from an EMBL/GenBank/DDBJ whole genome shotgun (WGS) entry which is preliminary data.</text>
</comment>
<comment type="similarity">
    <text evidence="6">Belongs to the DarT ADP-ribosyltransferase family.</text>
</comment>
<proteinExistence type="inferred from homology"/>
<evidence type="ECO:0000313" key="9">
    <source>
        <dbReference type="Proteomes" id="UP001172911"/>
    </source>
</evidence>
<evidence type="ECO:0000256" key="6">
    <source>
        <dbReference type="PROSITE-ProRule" id="PRU01362"/>
    </source>
</evidence>
<dbReference type="AlphaFoldDB" id="A0AAW7ZCX4"/>
<evidence type="ECO:0000256" key="3">
    <source>
        <dbReference type="ARBA" id="ARBA00022679"/>
    </source>
</evidence>
<accession>A0AAW7ZCX4</accession>
<dbReference type="GO" id="GO:0003677">
    <property type="term" value="F:DNA binding"/>
    <property type="evidence" value="ECO:0007669"/>
    <property type="project" value="UniProtKB-UniRule"/>
</dbReference>
<keyword evidence="2" id="KW-0328">Glycosyltransferase</keyword>
<keyword evidence="1 6" id="KW-1277">Toxin-antitoxin system</keyword>
<keyword evidence="9" id="KW-1185">Reference proteome</keyword>
<dbReference type="InterPro" id="IPR029494">
    <property type="entry name" value="DarT"/>
</dbReference>
<evidence type="ECO:0000259" key="7">
    <source>
        <dbReference type="PROSITE" id="PS52018"/>
    </source>
</evidence>
<feature type="domain" description="DarT" evidence="7">
    <location>
        <begin position="11"/>
        <end position="58"/>
    </location>
</feature>
<dbReference type="RefSeq" id="WP_304542386.1">
    <property type="nucleotide sequence ID" value="NZ_JARPTC010000011.1"/>
</dbReference>
<evidence type="ECO:0000256" key="4">
    <source>
        <dbReference type="ARBA" id="ARBA00022695"/>
    </source>
</evidence>
<dbReference type="PROSITE" id="PS52018">
    <property type="entry name" value="DART"/>
    <property type="match status" value="1"/>
</dbReference>
<evidence type="ECO:0000256" key="2">
    <source>
        <dbReference type="ARBA" id="ARBA00022676"/>
    </source>
</evidence>
<organism evidence="8 9">
    <name type="scientific">Desulforamulus aquiferis</name>
    <dbReference type="NCBI Taxonomy" id="1397668"/>
    <lineage>
        <taxon>Bacteria</taxon>
        <taxon>Bacillati</taxon>
        <taxon>Bacillota</taxon>
        <taxon>Clostridia</taxon>
        <taxon>Eubacteriales</taxon>
        <taxon>Peptococcaceae</taxon>
        <taxon>Desulforamulus</taxon>
    </lineage>
</organism>
<keyword evidence="5 6" id="KW-0238">DNA-binding</keyword>
<dbReference type="GO" id="GO:0016779">
    <property type="term" value="F:nucleotidyltransferase activity"/>
    <property type="evidence" value="ECO:0007669"/>
    <property type="project" value="UniProtKB-KW"/>
</dbReference>
<dbReference type="EMBL" id="JARPTC010000011">
    <property type="protein sequence ID" value="MDO7787242.1"/>
    <property type="molecule type" value="Genomic_DNA"/>
</dbReference>
<sequence length="58" mass="7004">MKKILKERQIEFLFHFTRAENLVNIFKYGLLPRSALSANKLDSYFNDDFRYDNYLAPK</sequence>
<name>A0AAW7ZCX4_9FIRM</name>
<dbReference type="Proteomes" id="UP001172911">
    <property type="component" value="Unassembled WGS sequence"/>
</dbReference>
<evidence type="ECO:0000256" key="1">
    <source>
        <dbReference type="ARBA" id="ARBA00022649"/>
    </source>
</evidence>
<evidence type="ECO:0000313" key="8">
    <source>
        <dbReference type="EMBL" id="MDO7787242.1"/>
    </source>
</evidence>
<comment type="caution">
    <text evidence="6">Lacks conserved residue(s) required for the propagation of feature annotation.</text>
</comment>
<reference evidence="8" key="1">
    <citation type="journal article" date="2023" name="J. Hazard. Mater.">
        <title>Anaerobic biodegradation of pyrene and benzo[a]pyrene by a new sulfate-reducing Desulforamulus aquiferis strain DSA.</title>
        <authorList>
            <person name="Zhang Z."/>
            <person name="Sun J."/>
            <person name="Gong X."/>
            <person name="Wang C."/>
            <person name="Wang H."/>
        </authorList>
    </citation>
    <scope>NUCLEOTIDE SEQUENCE</scope>
    <source>
        <strain evidence="8">DSA</strain>
    </source>
</reference>
<reference evidence="8" key="2">
    <citation type="submission" date="2023-03" db="EMBL/GenBank/DDBJ databases">
        <authorList>
            <person name="Zhang Z."/>
        </authorList>
    </citation>
    <scope>NUCLEOTIDE SEQUENCE</scope>
    <source>
        <strain evidence="8">DSA</strain>
    </source>
</reference>
<gene>
    <name evidence="8" type="ORF">P6N53_08420</name>
</gene>
<dbReference type="GO" id="GO:0016757">
    <property type="term" value="F:glycosyltransferase activity"/>
    <property type="evidence" value="ECO:0007669"/>
    <property type="project" value="UniProtKB-KW"/>
</dbReference>
<keyword evidence="3" id="KW-0808">Transferase</keyword>